<accession>A0ABW0U5H8</accession>
<name>A0ABW0U5H8_9BACI</name>
<evidence type="ECO:0000256" key="4">
    <source>
        <dbReference type="ARBA" id="ARBA00022475"/>
    </source>
</evidence>
<evidence type="ECO:0000256" key="6">
    <source>
        <dbReference type="ARBA" id="ARBA00022989"/>
    </source>
</evidence>
<keyword evidence="10" id="KW-1185">Reference proteome</keyword>
<reference evidence="10" key="1">
    <citation type="journal article" date="2019" name="Int. J. Syst. Evol. Microbiol.">
        <title>The Global Catalogue of Microorganisms (GCM) 10K type strain sequencing project: providing services to taxonomists for standard genome sequencing and annotation.</title>
        <authorList>
            <consortium name="The Broad Institute Genomics Platform"/>
            <consortium name="The Broad Institute Genome Sequencing Center for Infectious Disease"/>
            <person name="Wu L."/>
            <person name="Ma J."/>
        </authorList>
    </citation>
    <scope>NUCLEOTIDE SEQUENCE [LARGE SCALE GENOMIC DNA]</scope>
    <source>
        <strain evidence="10">CGMCC 1.15790</strain>
    </source>
</reference>
<feature type="transmembrane region" description="Helical" evidence="8">
    <location>
        <begin position="323"/>
        <end position="340"/>
    </location>
</feature>
<dbReference type="Pfam" id="PF01032">
    <property type="entry name" value="FecCD"/>
    <property type="match status" value="1"/>
</dbReference>
<protein>
    <submittedName>
        <fullName evidence="9">FecCD family ABC transporter permease</fullName>
    </submittedName>
</protein>
<feature type="transmembrane region" description="Helical" evidence="8">
    <location>
        <begin position="17"/>
        <end position="36"/>
    </location>
</feature>
<feature type="transmembrane region" description="Helical" evidence="8">
    <location>
        <begin position="204"/>
        <end position="223"/>
    </location>
</feature>
<evidence type="ECO:0000313" key="10">
    <source>
        <dbReference type="Proteomes" id="UP001596143"/>
    </source>
</evidence>
<dbReference type="PANTHER" id="PTHR30472:SF64">
    <property type="entry name" value="IRON(3+)-HYDROXAMATE IMPORT SYSTEM PERMEASE PROTEIN FHUG"/>
    <property type="match status" value="1"/>
</dbReference>
<comment type="caution">
    <text evidence="9">The sequence shown here is derived from an EMBL/GenBank/DDBJ whole genome shotgun (WGS) entry which is preliminary data.</text>
</comment>
<dbReference type="Gene3D" id="1.10.3470.10">
    <property type="entry name" value="ABC transporter involved in vitamin B12 uptake, BtuC"/>
    <property type="match status" value="1"/>
</dbReference>
<organism evidence="9 10">
    <name type="scientific">Aliibacillus thermotolerans</name>
    <dbReference type="NCBI Taxonomy" id="1834418"/>
    <lineage>
        <taxon>Bacteria</taxon>
        <taxon>Bacillati</taxon>
        <taxon>Bacillota</taxon>
        <taxon>Bacilli</taxon>
        <taxon>Bacillales</taxon>
        <taxon>Bacillaceae</taxon>
        <taxon>Aliibacillus</taxon>
    </lineage>
</organism>
<keyword evidence="5 8" id="KW-0812">Transmembrane</keyword>
<dbReference type="CDD" id="cd06550">
    <property type="entry name" value="TM_ABC_iron-siderophores_like"/>
    <property type="match status" value="1"/>
</dbReference>
<feature type="transmembrane region" description="Helical" evidence="8">
    <location>
        <begin position="101"/>
        <end position="123"/>
    </location>
</feature>
<dbReference type="PANTHER" id="PTHR30472">
    <property type="entry name" value="FERRIC ENTEROBACTIN TRANSPORT SYSTEM PERMEASE PROTEIN"/>
    <property type="match status" value="1"/>
</dbReference>
<feature type="transmembrane region" description="Helical" evidence="8">
    <location>
        <begin position="292"/>
        <end position="311"/>
    </location>
</feature>
<proteinExistence type="inferred from homology"/>
<evidence type="ECO:0000256" key="8">
    <source>
        <dbReference type="SAM" id="Phobius"/>
    </source>
</evidence>
<evidence type="ECO:0000256" key="7">
    <source>
        <dbReference type="ARBA" id="ARBA00023136"/>
    </source>
</evidence>
<feature type="transmembrane region" description="Helical" evidence="8">
    <location>
        <begin position="252"/>
        <end position="280"/>
    </location>
</feature>
<dbReference type="SUPFAM" id="SSF81345">
    <property type="entry name" value="ABC transporter involved in vitamin B12 uptake, BtuC"/>
    <property type="match status" value="1"/>
</dbReference>
<keyword evidence="4" id="KW-1003">Cell membrane</keyword>
<feature type="transmembrane region" description="Helical" evidence="8">
    <location>
        <begin position="129"/>
        <end position="150"/>
    </location>
</feature>
<keyword evidence="6 8" id="KW-1133">Transmembrane helix</keyword>
<keyword evidence="3" id="KW-0813">Transport</keyword>
<dbReference type="Proteomes" id="UP001596143">
    <property type="component" value="Unassembled WGS sequence"/>
</dbReference>
<evidence type="ECO:0000256" key="1">
    <source>
        <dbReference type="ARBA" id="ARBA00004651"/>
    </source>
</evidence>
<feature type="transmembrane region" description="Helical" evidence="8">
    <location>
        <begin position="162"/>
        <end position="184"/>
    </location>
</feature>
<comment type="similarity">
    <text evidence="2">Belongs to the binding-protein-dependent transport system permease family. FecCD subfamily.</text>
</comment>
<evidence type="ECO:0000313" key="9">
    <source>
        <dbReference type="EMBL" id="MFC5628010.1"/>
    </source>
</evidence>
<dbReference type="RefSeq" id="WP_377901864.1">
    <property type="nucleotide sequence ID" value="NZ_JBHSPF010000017.1"/>
</dbReference>
<evidence type="ECO:0000256" key="3">
    <source>
        <dbReference type="ARBA" id="ARBA00022448"/>
    </source>
</evidence>
<evidence type="ECO:0000256" key="5">
    <source>
        <dbReference type="ARBA" id="ARBA00022692"/>
    </source>
</evidence>
<dbReference type="InterPro" id="IPR000522">
    <property type="entry name" value="ABC_transptr_permease_BtuC"/>
</dbReference>
<feature type="transmembrane region" description="Helical" evidence="8">
    <location>
        <begin position="72"/>
        <end position="89"/>
    </location>
</feature>
<dbReference type="InterPro" id="IPR037294">
    <property type="entry name" value="ABC_BtuC-like"/>
</dbReference>
<keyword evidence="7 8" id="KW-0472">Membrane</keyword>
<comment type="subcellular location">
    <subcellularLocation>
        <location evidence="1">Cell membrane</location>
        <topology evidence="1">Multi-pass membrane protein</topology>
    </subcellularLocation>
</comment>
<evidence type="ECO:0000256" key="2">
    <source>
        <dbReference type="ARBA" id="ARBA00007935"/>
    </source>
</evidence>
<sequence>MEHMSTSKTEQKKKRKFLMITAICFILLILTFIFSMNTGANSQSPSEVFQTLIGNGDRQQHLILFEFRLPRIVLSVLVGIGLAVSGCVLQSISRNALAEPGLLGIHAGAGLAILMFVSFVPVGVLNSTYFTPVFALFGALFSSFLVYRFAHKRNEGLLPMRLILTGVAVQAGIQAAMIVLTIHLTPERYETVAYWLAGHIGTTSWDYILALLPWLIIFLPIVYGKVRVLNILHLGDPLAISLGTDLEKERKILIGAAVCLAASSVSVSGSISFVGLIAPHLAKQLIGSRHEYYLPISALLGALLVLLGDTIGRVILAPSEIPAGLVVAVIGAPYFLYLLTKSNV</sequence>
<gene>
    <name evidence="9" type="ORF">ACFPTR_03775</name>
</gene>
<dbReference type="EMBL" id="JBHSPF010000017">
    <property type="protein sequence ID" value="MFC5628010.1"/>
    <property type="molecule type" value="Genomic_DNA"/>
</dbReference>